<proteinExistence type="predicted"/>
<evidence type="ECO:0000313" key="3">
    <source>
        <dbReference type="Proteomes" id="UP001632038"/>
    </source>
</evidence>
<reference evidence="3" key="1">
    <citation type="journal article" date="2024" name="IScience">
        <title>Strigolactones Initiate the Formation of Haustorium-like Structures in Castilleja.</title>
        <authorList>
            <person name="Buerger M."/>
            <person name="Peterson D."/>
            <person name="Chory J."/>
        </authorList>
    </citation>
    <scope>NUCLEOTIDE SEQUENCE [LARGE SCALE GENOMIC DNA]</scope>
</reference>
<dbReference type="PANTHER" id="PTHR12363:SF44">
    <property type="entry name" value="ARM REPEAT SUPERFAMILY PROTEIN"/>
    <property type="match status" value="1"/>
</dbReference>
<dbReference type="SUPFAM" id="SSF48371">
    <property type="entry name" value="ARM repeat"/>
    <property type="match status" value="1"/>
</dbReference>
<protein>
    <recommendedName>
        <fullName evidence="1">Exportin-1/Importin-beta-like domain-containing protein</fullName>
    </recommendedName>
</protein>
<dbReference type="InterPro" id="IPR057941">
    <property type="entry name" value="TPR_TNPO3_IPO13_2nd"/>
</dbReference>
<accession>A0ABD3CQ98</accession>
<dbReference type="EMBL" id="JAVIJP010000032">
    <property type="protein sequence ID" value="KAL3630895.1"/>
    <property type="molecule type" value="Genomic_DNA"/>
</dbReference>
<dbReference type="AlphaFoldDB" id="A0ABD3CQ98"/>
<dbReference type="Pfam" id="PF24138">
    <property type="entry name" value="TPR_TNPO3_IPO13_2nd"/>
    <property type="match status" value="1"/>
</dbReference>
<gene>
    <name evidence="2" type="ORF">CASFOL_023879</name>
</gene>
<name>A0ABD3CQ98_9LAMI</name>
<dbReference type="PANTHER" id="PTHR12363">
    <property type="entry name" value="TRANSPORTIN 3 AND IMPORTIN 13"/>
    <property type="match status" value="1"/>
</dbReference>
<organism evidence="2 3">
    <name type="scientific">Castilleja foliolosa</name>
    <dbReference type="NCBI Taxonomy" id="1961234"/>
    <lineage>
        <taxon>Eukaryota</taxon>
        <taxon>Viridiplantae</taxon>
        <taxon>Streptophyta</taxon>
        <taxon>Embryophyta</taxon>
        <taxon>Tracheophyta</taxon>
        <taxon>Spermatophyta</taxon>
        <taxon>Magnoliopsida</taxon>
        <taxon>eudicotyledons</taxon>
        <taxon>Gunneridae</taxon>
        <taxon>Pentapetalae</taxon>
        <taxon>asterids</taxon>
        <taxon>lamiids</taxon>
        <taxon>Lamiales</taxon>
        <taxon>Orobanchaceae</taxon>
        <taxon>Pedicularideae</taxon>
        <taxon>Castillejinae</taxon>
        <taxon>Castilleja</taxon>
    </lineage>
</organism>
<dbReference type="Pfam" id="PF24139">
    <property type="entry name" value="TPR_TNPO3_IPO13_4th"/>
    <property type="match status" value="1"/>
</dbReference>
<feature type="domain" description="Exportin-1/Importin-beta-like" evidence="1">
    <location>
        <begin position="106"/>
        <end position="244"/>
    </location>
</feature>
<dbReference type="InterPro" id="IPR013598">
    <property type="entry name" value="Exportin-1/Importin-b-like"/>
</dbReference>
<dbReference type="InterPro" id="IPR058537">
    <property type="entry name" value="TPR_TNPO3_IPO13_4th"/>
</dbReference>
<sequence length="995" mass="110800">MELHIQLAQAVHVLNHDTQSCNRVAANQWLVQFQQTDAAWEIATSILTSDHHHHHHQFLSEYELEFFSAQILKRKIENEGHNLHLAAKDALLNALLLAAKRFCSGPPQHRKPIEQLFYSLQNLQSHDNGNTAVLEMLTLLPEIIEDQNSNCHVTSSLRYEYGQELLAHTPMVLEFIMKQFEEEFESHGQTHDRSRKLLRCLLSWVRAGCFLEIPPASLPAHPLFNFVFSSLQVASSFDLAVEVLIELVSRHEGLPQVLLCRIGFLKEGLLFPAIKSGNEKVIAGLACLMSEIGQAAPFMIVDANTEALALADALLSCVAFPSEDWEIADSTLQFWCSLAGYILGLEAENAVNRKNLEDRFVPIFSALVDALMLRVQVDDSTYKDNGKTLDLPNGLEQFRMNLVELLAETCQLLGSALFVQKIFLGNWISPLMDICWKEVEAKLFMLNAVADVVLKEGHHFDISIVMQSVIILSNKPSAELRGFMFLAYKTLADVIGSYAKWMSASQTNTRPLILFFGAGIPQPFCSSACAYAFRKFCEEAAVMMHEPSNLEILIWIGEGLEERRLPLEDEDEVVGAITLIFCSVPDKKLMNNLFARLLSPSYEIIGKLIDDGHALRQNMPSYIELINSAGRGLHRIGTVFYYCAAHFSTGLGPDESINALLEVFWPRLEKLFVSEHIGSASLSTAACRALALAIQASGPKFGPLLPKVLDSMSTNFMSFQSHECYIRTASVIVEEFGGKEEYGPLFISTFERFTSSASVMALTSSYICDQEPDLVEAYTNFASAYVRSCPQEVLAASGSLFELSLQKAGISCTALHRGAALSAMSYMTCFLEVGLSFLVKHEVSTSERTVQDTVIRVISLSGEGLISNLVYALLGVSAMSRVHKSTTILQQLAAMCSLSEGTNWKAVLCWEILHRWLYSALQMLPPEYLKPGEVESLVPIWLKALVAAASDYVESRRSGEINNHQHMQGKGGRVLKRLLREFADNHRNITNLTLI</sequence>
<dbReference type="Proteomes" id="UP001632038">
    <property type="component" value="Unassembled WGS sequence"/>
</dbReference>
<evidence type="ECO:0000259" key="1">
    <source>
        <dbReference type="Pfam" id="PF08389"/>
    </source>
</evidence>
<dbReference type="InterPro" id="IPR051345">
    <property type="entry name" value="Importin_beta-like_NTR"/>
</dbReference>
<keyword evidence="3" id="KW-1185">Reference proteome</keyword>
<comment type="caution">
    <text evidence="2">The sequence shown here is derived from an EMBL/GenBank/DDBJ whole genome shotgun (WGS) entry which is preliminary data.</text>
</comment>
<dbReference type="InterPro" id="IPR016024">
    <property type="entry name" value="ARM-type_fold"/>
</dbReference>
<dbReference type="InterPro" id="IPR011989">
    <property type="entry name" value="ARM-like"/>
</dbReference>
<dbReference type="Gene3D" id="1.25.10.10">
    <property type="entry name" value="Leucine-rich Repeat Variant"/>
    <property type="match status" value="1"/>
</dbReference>
<evidence type="ECO:0000313" key="2">
    <source>
        <dbReference type="EMBL" id="KAL3630895.1"/>
    </source>
</evidence>
<dbReference type="Pfam" id="PF08389">
    <property type="entry name" value="Xpo1"/>
    <property type="match status" value="1"/>
</dbReference>
<dbReference type="GO" id="GO:0006606">
    <property type="term" value="P:protein import into nucleus"/>
    <property type="evidence" value="ECO:0007669"/>
    <property type="project" value="UniProtKB-ARBA"/>
</dbReference>